<feature type="transmembrane region" description="Helical" evidence="1">
    <location>
        <begin position="36"/>
        <end position="57"/>
    </location>
</feature>
<dbReference type="PANTHER" id="PTHR14969:SF13">
    <property type="entry name" value="AT30094P"/>
    <property type="match status" value="1"/>
</dbReference>
<dbReference type="SUPFAM" id="SSF48317">
    <property type="entry name" value="Acid phosphatase/Vanadium-dependent haloperoxidase"/>
    <property type="match status" value="1"/>
</dbReference>
<proteinExistence type="predicted"/>
<dbReference type="AlphaFoldDB" id="A0A2R7Y7X5"/>
<dbReference type="InterPro" id="IPR000326">
    <property type="entry name" value="PAP2/HPO"/>
</dbReference>
<sequence length="290" mass="31831">MAVGFVGKEGLTLYVIAAVLATLLIYGLITDSTNVWVFYTSLGDEYFYVAVFLILYIFIDAEFAYSTLSLVLFSVATNAVIKQIAAVERPPKEFWRIEAEGYSWPSRHAMTSATLWSYIALKFKNMALRLVGLISVLGISYSRVALGVHWLNDVVWGVIFGVLISLIFYLIQKFLGEGLSITYLFLAITAVMSLIAGFNYGDIQALKVLGITAALTNASILKPKFRSLNTSTLSAKLTASLTALATSGAVAVFIKLEHPIAIIGKYYLITTLLTATPVVVIHLFKHSFKN</sequence>
<keyword evidence="1" id="KW-1133">Transmembrane helix</keyword>
<protein>
    <recommendedName>
        <fullName evidence="2">Phosphatidic acid phosphatase type 2/haloperoxidase domain-containing protein</fullName>
    </recommendedName>
</protein>
<evidence type="ECO:0000256" key="1">
    <source>
        <dbReference type="SAM" id="Phobius"/>
    </source>
</evidence>
<evidence type="ECO:0000259" key="2">
    <source>
        <dbReference type="SMART" id="SM00014"/>
    </source>
</evidence>
<accession>A0A2R7Y7X5</accession>
<feature type="transmembrane region" description="Helical" evidence="1">
    <location>
        <begin position="233"/>
        <end position="254"/>
    </location>
</feature>
<organism evidence="3 4">
    <name type="scientific">Zestosphaera tikiterensis</name>
    <dbReference type="NCBI Taxonomy" id="1973259"/>
    <lineage>
        <taxon>Archaea</taxon>
        <taxon>Thermoproteota</taxon>
        <taxon>Thermoprotei</taxon>
        <taxon>Desulfurococcales</taxon>
        <taxon>Desulfurococcaceae</taxon>
        <taxon>Zestosphaera</taxon>
    </lineage>
</organism>
<dbReference type="Pfam" id="PF01569">
    <property type="entry name" value="PAP2"/>
    <property type="match status" value="1"/>
</dbReference>
<feature type="transmembrane region" description="Helical" evidence="1">
    <location>
        <begin position="266"/>
        <end position="284"/>
    </location>
</feature>
<dbReference type="PANTHER" id="PTHR14969">
    <property type="entry name" value="SPHINGOSINE-1-PHOSPHATE PHOSPHOHYDROLASE"/>
    <property type="match status" value="1"/>
</dbReference>
<dbReference type="EMBL" id="NBVN01000002">
    <property type="protein sequence ID" value="PUA33635.1"/>
    <property type="molecule type" value="Genomic_DNA"/>
</dbReference>
<dbReference type="SMART" id="SM00014">
    <property type="entry name" value="acidPPc"/>
    <property type="match status" value="1"/>
</dbReference>
<evidence type="ECO:0000313" key="3">
    <source>
        <dbReference type="EMBL" id="PUA33635.1"/>
    </source>
</evidence>
<keyword evidence="1" id="KW-0812">Transmembrane</keyword>
<comment type="caution">
    <text evidence="3">The sequence shown here is derived from an EMBL/GenBank/DDBJ whole genome shotgun (WGS) entry which is preliminary data.</text>
</comment>
<feature type="transmembrane region" description="Helical" evidence="1">
    <location>
        <begin position="12"/>
        <end position="29"/>
    </location>
</feature>
<feature type="transmembrane region" description="Helical" evidence="1">
    <location>
        <begin position="178"/>
        <end position="198"/>
    </location>
</feature>
<evidence type="ECO:0000313" key="4">
    <source>
        <dbReference type="Proteomes" id="UP000244093"/>
    </source>
</evidence>
<dbReference type="Proteomes" id="UP000244093">
    <property type="component" value="Unassembled WGS sequence"/>
</dbReference>
<feature type="domain" description="Phosphatidic acid phosphatase type 2/haloperoxidase" evidence="2">
    <location>
        <begin position="63"/>
        <end position="169"/>
    </location>
</feature>
<reference evidence="3 4" key="1">
    <citation type="journal article" date="2018" name="Syst. Appl. Microbiol.">
        <title>A new symbiotic nanoarchaeote (Candidatus Nanoclepta minutus) and its host (Zestosphaera tikiterensis gen. nov., sp. nov.) from a New Zealand hot spring.</title>
        <authorList>
            <person name="St John E."/>
            <person name="Liu Y."/>
            <person name="Podar M."/>
            <person name="Stott M.B."/>
            <person name="Meneghin J."/>
            <person name="Chen Z."/>
            <person name="Lagutin K."/>
            <person name="Mitchell K."/>
            <person name="Reysenbach A.L."/>
        </authorList>
    </citation>
    <scope>NUCLEOTIDE SEQUENCE [LARGE SCALE GENOMIC DNA]</scope>
    <source>
        <strain evidence="3">NZ3</strain>
    </source>
</reference>
<feature type="transmembrane region" description="Helical" evidence="1">
    <location>
        <begin position="154"/>
        <end position="171"/>
    </location>
</feature>
<dbReference type="Gene3D" id="1.20.144.10">
    <property type="entry name" value="Phosphatidic acid phosphatase type 2/haloperoxidase"/>
    <property type="match status" value="1"/>
</dbReference>
<dbReference type="InterPro" id="IPR036938">
    <property type="entry name" value="PAP2/HPO_sf"/>
</dbReference>
<feature type="transmembrane region" description="Helical" evidence="1">
    <location>
        <begin position="127"/>
        <end position="148"/>
    </location>
</feature>
<name>A0A2R7Y7X5_9CREN</name>
<feature type="transmembrane region" description="Helical" evidence="1">
    <location>
        <begin position="63"/>
        <end position="81"/>
    </location>
</feature>
<gene>
    <name evidence="3" type="ORF">B7O98_04275</name>
</gene>
<keyword evidence="1" id="KW-0472">Membrane</keyword>